<evidence type="ECO:0000313" key="1">
    <source>
        <dbReference type="EMBL" id="GIP58679.1"/>
    </source>
</evidence>
<name>A0ABQ4MRV8_9BACL</name>
<keyword evidence="2" id="KW-1185">Reference proteome</keyword>
<sequence length="159" mass="17676">MRYLNDSVFSGNAETKLVSERKNPTLPNALKIGLGAAIFISPAATIHSELGTGNSNISVVSSAHSTYNVRTTVYTEKYLSEEAEAIQVMDKERRETVKVHLHNVGYEKHSLEFSDYDEIYEDGDFELINPSNDSIPVKAVISKSGYEGHKLFFDDEVNA</sequence>
<dbReference type="Proteomes" id="UP000681290">
    <property type="component" value="Unassembled WGS sequence"/>
</dbReference>
<reference evidence="1 2" key="1">
    <citation type="submission" date="2021-03" db="EMBL/GenBank/DDBJ databases">
        <title>Antimicrobial resistance genes in bacteria isolated from Japanese honey, and their potential for conferring macrolide and lincosamide resistance in the American foulbrood pathogen Paenibacillus larvae.</title>
        <authorList>
            <person name="Okamoto M."/>
            <person name="Kumagai M."/>
            <person name="Kanamori H."/>
            <person name="Takamatsu D."/>
        </authorList>
    </citation>
    <scope>NUCLEOTIDE SEQUENCE [LARGE SCALE GENOMIC DNA]</scope>
    <source>
        <strain evidence="1 2">J15TS10</strain>
    </source>
</reference>
<dbReference type="RefSeq" id="WP_213591059.1">
    <property type="nucleotide sequence ID" value="NZ_BOSM01000003.1"/>
</dbReference>
<proteinExistence type="predicted"/>
<comment type="caution">
    <text evidence="1">The sequence shown here is derived from an EMBL/GenBank/DDBJ whole genome shotgun (WGS) entry which is preliminary data.</text>
</comment>
<accession>A0ABQ4MRV8</accession>
<evidence type="ECO:0000313" key="2">
    <source>
        <dbReference type="Proteomes" id="UP000681290"/>
    </source>
</evidence>
<protein>
    <submittedName>
        <fullName evidence="1">Uncharacterized protein</fullName>
    </submittedName>
</protein>
<gene>
    <name evidence="1" type="ORF">J15TS10_24930</name>
</gene>
<organism evidence="1 2">
    <name type="scientific">Paenibacillus woosongensis</name>
    <dbReference type="NCBI Taxonomy" id="307580"/>
    <lineage>
        <taxon>Bacteria</taxon>
        <taxon>Bacillati</taxon>
        <taxon>Bacillota</taxon>
        <taxon>Bacilli</taxon>
        <taxon>Bacillales</taxon>
        <taxon>Paenibacillaceae</taxon>
        <taxon>Paenibacillus</taxon>
    </lineage>
</organism>
<dbReference type="EMBL" id="BOSM01000003">
    <property type="protein sequence ID" value="GIP58679.1"/>
    <property type="molecule type" value="Genomic_DNA"/>
</dbReference>